<feature type="region of interest" description="Disordered" evidence="1">
    <location>
        <begin position="1428"/>
        <end position="1545"/>
    </location>
</feature>
<feature type="compositionally biased region" description="Polar residues" evidence="1">
    <location>
        <begin position="742"/>
        <end position="753"/>
    </location>
</feature>
<feature type="compositionally biased region" description="Acidic residues" evidence="1">
    <location>
        <begin position="713"/>
        <end position="724"/>
    </location>
</feature>
<feature type="compositionally biased region" description="Acidic residues" evidence="1">
    <location>
        <begin position="1478"/>
        <end position="1495"/>
    </location>
</feature>
<feature type="compositionally biased region" description="Acidic residues" evidence="1">
    <location>
        <begin position="1445"/>
        <end position="1459"/>
    </location>
</feature>
<evidence type="ECO:0000313" key="2">
    <source>
        <dbReference type="EMBL" id="OIW34769.1"/>
    </source>
</evidence>
<feature type="compositionally biased region" description="Acidic residues" evidence="1">
    <location>
        <begin position="1270"/>
        <end position="1287"/>
    </location>
</feature>
<feature type="compositionally biased region" description="Basic and acidic residues" evidence="1">
    <location>
        <begin position="1380"/>
        <end position="1389"/>
    </location>
</feature>
<reference evidence="2 3" key="1">
    <citation type="submission" date="2016-10" db="EMBL/GenBank/DDBJ databases">
        <title>Draft genome sequence of Coniochaeta ligniaria NRRL30616, a lignocellulolytic fungus for bioabatement of inhibitors in plant biomass hydrolysates.</title>
        <authorList>
            <consortium name="DOE Joint Genome Institute"/>
            <person name="Jimenez D.J."/>
            <person name="Hector R.E."/>
            <person name="Riley R."/>
            <person name="Sun H."/>
            <person name="Grigoriev I.V."/>
            <person name="Van Elsas J.D."/>
            <person name="Nichols N.N."/>
        </authorList>
    </citation>
    <scope>NUCLEOTIDE SEQUENCE [LARGE SCALE GENOMIC DNA]</scope>
    <source>
        <strain evidence="2 3">NRRL 30616</strain>
    </source>
</reference>
<feature type="compositionally biased region" description="Low complexity" evidence="1">
    <location>
        <begin position="1507"/>
        <end position="1526"/>
    </location>
</feature>
<feature type="compositionally biased region" description="Acidic residues" evidence="1">
    <location>
        <begin position="1527"/>
        <end position="1542"/>
    </location>
</feature>
<protein>
    <recommendedName>
        <fullName evidence="4">Pt repeat family protein</fullName>
    </recommendedName>
</protein>
<feature type="region of interest" description="Disordered" evidence="1">
    <location>
        <begin position="1830"/>
        <end position="1881"/>
    </location>
</feature>
<evidence type="ECO:0000256" key="1">
    <source>
        <dbReference type="SAM" id="MobiDB-lite"/>
    </source>
</evidence>
<feature type="region of interest" description="Disordered" evidence="1">
    <location>
        <begin position="713"/>
        <end position="755"/>
    </location>
</feature>
<feature type="region of interest" description="Disordered" evidence="1">
    <location>
        <begin position="1929"/>
        <end position="2102"/>
    </location>
</feature>
<feature type="region of interest" description="Disordered" evidence="1">
    <location>
        <begin position="1118"/>
        <end position="1146"/>
    </location>
</feature>
<gene>
    <name evidence="2" type="ORF">CONLIGDRAFT_639107</name>
</gene>
<feature type="region of interest" description="Disordered" evidence="1">
    <location>
        <begin position="478"/>
        <end position="510"/>
    </location>
</feature>
<keyword evidence="3" id="KW-1185">Reference proteome</keyword>
<feature type="region of interest" description="Disordered" evidence="1">
    <location>
        <begin position="1599"/>
        <end position="1701"/>
    </location>
</feature>
<dbReference type="OrthoDB" id="5144858at2759"/>
<feature type="region of interest" description="Disordered" evidence="1">
    <location>
        <begin position="1161"/>
        <end position="1408"/>
    </location>
</feature>
<organism evidence="2 3">
    <name type="scientific">Coniochaeta ligniaria NRRL 30616</name>
    <dbReference type="NCBI Taxonomy" id="1408157"/>
    <lineage>
        <taxon>Eukaryota</taxon>
        <taxon>Fungi</taxon>
        <taxon>Dikarya</taxon>
        <taxon>Ascomycota</taxon>
        <taxon>Pezizomycotina</taxon>
        <taxon>Sordariomycetes</taxon>
        <taxon>Sordariomycetidae</taxon>
        <taxon>Coniochaetales</taxon>
        <taxon>Coniochaetaceae</taxon>
        <taxon>Coniochaeta</taxon>
    </lineage>
</organism>
<feature type="region of interest" description="Disordered" evidence="1">
    <location>
        <begin position="614"/>
        <end position="675"/>
    </location>
</feature>
<dbReference type="EMBL" id="KV875093">
    <property type="protein sequence ID" value="OIW34769.1"/>
    <property type="molecule type" value="Genomic_DNA"/>
</dbReference>
<feature type="region of interest" description="Disordered" evidence="1">
    <location>
        <begin position="1782"/>
        <end position="1812"/>
    </location>
</feature>
<sequence length="2213" mass="240135">MAWCDAGSRSRDSLPSRKEELGLMDGLSRVDQHLPTEVEGLPAGFLTPILPEETAPSSSPLVVHVAINFTDPIIRSKYSLSYASSPHFVPTDKVCNGLLQHIEHCSKEFISRKDSRALDSHHEGTRTLKRQRFEITFRILRRGSQWAERTFRSYQKQPLTVIFTKQVILATHKMIEPFLRSRSEGFPWMDGSGREQDHISDMVTPTSSEPLPPCCIQRSPFMEASETFESTPGYTIGLSFRSRSQRPGQTHFEKVLKINSDQNAPLNLSLAEKLLWDITKSIEGSLSARERQLNKEHEHRDALEGVSPLPHLDDDAVHIDLQITNNVGLSYGHLHREFGSKLAPFDDSNLGDPQDFLKNVRTQLEHARDTIDDRISLMSDSEVRLLELSSPIWTIREPLETGLDSGTCPTIETVLERGHTTTIGTASHNLTSEKNIPYAARKRSGRDAIAQSVRNKSPVGPPQPRQFFLVRRSISRSHSAEYKQGDTRADEAQARGSENRSGETGNPVRSTSAPIIISFEEEATSIPPVFPLVTAEDSLAASQLPGIQSGAAAMDVPLVVERETSESPPLEEPLETVEDVPREETHAEDVLPESNSPEVAGEPELEQLSTIHPADGLQLPEPPMEEAAAASTTSNFELGPPIDLARDTDLVRERSNNSARDWDSSLSEATNDAEDCGTPVAEEYCDQKLPMIDTFARSRIDVMETFDDMAFEDDEEDRPEDDQTNDLPQASNYQEEQEYVTAPSTPGLSSGSDASPRYSILTTPIMMRTHALANDGTLAVSALDYAKEGPASQPEESAAQYDEDAPIDVHDIDVGDRGEPSSPVDHIQIDSEHAVLSDLPSDDAETYEDCQLELPAADIDTMDQPASEGESEDAEPDAMVDDRGAYDYHYDAEREVQEASMVELPSSPTLGAMVNTWMCPEDADVSSLDAATFDTGASAVEGRHLLDDADREVQEASMIELPSSPTLGAMVDPWMYPEGANAGSIDEPTFDTGASVVDGINFLGSEESEDEASGAATDANLISEIEILDAAEIQLPPSPGIQAAEVDVALNDTVSDGCAESLAVEHGDFEPGTDANLMSEIEIPDSAETQLPLSPDKHAAEVDMALDDIVSDRCLETSAVEHDDSEGAALPEPHSSPPTPSLEDTQITADDMDIGDMTEAASDIGVSPDKEEHTFKAEETEVDDETGVATDTSFISETSIPNPAEMQLPPSPESQADEADPGHEDSVSDAALEASTTEDEGVPSYTEASQTVDNESVALLEPLSSPPELSLEDILADTDAEAEEEEGVSSYTAAPQTVVDDSEGLPEPSISPHILSIENTLADTDDAEAEERDGAALNPGSSISEEAHHFGNEETQGDDIEEAVASLEPEVVELPPSPKDQADEADQGHEASVSYEALGASTNEDEGALSYTQALQTVDNESKAFLEPSLSPLGLSIEDALADREDMDGENVEGEDEEAGSFGIESCSQEQDPRFDSEETQVDIEEAVESLEPETMELPYSPEIQASEPEALPEPSSLPLERSILADTEDAEAEEEEGDSFDVEPCLQEQDHRFDGEERQVDDIAEATESLEPEVVELPLSSEIQASEFELQPEDMATNEHLGTPMADHEGDLSDVEESPDIAIPSDGTPLPEMSPSLEIRASEPDLQQEDIATNERLKTPMLDDEGDFSHIVESHDIAPPSNGPSLPEMPSSPPMPPLEPLEQTLVGAETVDVEEDDAAYDSEGNANHEVFNYNKEEQDEVEELNVAPTADLVSETAIPDPVSVQLPPSPEIVASETVLEGEDIAKSEDMATLGAEQESNDLEATASDAHNDHFKVAAYPELTGSEEEIPLIDLTAHGSVPETNFSPTTLNVDDQMVPELNSDELTTATGTHQGDDLQEEESVLPNLNTEAVEAYPGFHARSDSSDLPTLFAPAISDWLLLSDPISPDALESVEHPHPYDTETTTVPEESATEVEAVGVSTEQQEEEGLTQPTASISPYLTAEEIPDPFDYLTSEKDSASIDEQTEDSFHDPSEQTTVPPHTPRRLTFPIPTPFSIRTSAFSPTLSPSHPPSPVLSHYSFDSRSSFSSDRHNTSPNRDSVDTIAPLPADEPQPEKEYRPSTAGWLGFHEAKPSRRFSMPLQHVWDPAGSSDRGSSRPGTAASTATVRYSTYRRERKRPVLAGSPRPMTSGALETVKAEDKQDKKGVLPKFVMLFAGMGFASKVAGGDGQQRG</sequence>
<accession>A0A1J7JMY6</accession>
<dbReference type="InParanoid" id="A0A1J7JMY6"/>
<dbReference type="Proteomes" id="UP000182658">
    <property type="component" value="Unassembled WGS sequence"/>
</dbReference>
<feature type="compositionally biased region" description="Polar residues" evidence="1">
    <location>
        <begin position="2137"/>
        <end position="2149"/>
    </location>
</feature>
<feature type="compositionally biased region" description="Polar residues" evidence="1">
    <location>
        <begin position="1864"/>
        <end position="1873"/>
    </location>
</feature>
<feature type="region of interest" description="Disordered" evidence="1">
    <location>
        <begin position="562"/>
        <end position="601"/>
    </location>
</feature>
<feature type="compositionally biased region" description="Polar residues" evidence="1">
    <location>
        <begin position="725"/>
        <end position="734"/>
    </location>
</feature>
<feature type="compositionally biased region" description="Polar residues" evidence="1">
    <location>
        <begin position="1189"/>
        <end position="1201"/>
    </location>
</feature>
<feature type="compositionally biased region" description="Low complexity" evidence="1">
    <location>
        <begin position="2055"/>
        <end position="2068"/>
    </location>
</feature>
<evidence type="ECO:0000313" key="3">
    <source>
        <dbReference type="Proteomes" id="UP000182658"/>
    </source>
</evidence>
<feature type="compositionally biased region" description="Basic and acidic residues" evidence="1">
    <location>
        <begin position="644"/>
        <end position="663"/>
    </location>
</feature>
<feature type="compositionally biased region" description="Low complexity" evidence="1">
    <location>
        <begin position="1363"/>
        <end position="1374"/>
    </location>
</feature>
<feature type="region of interest" description="Disordered" evidence="1">
    <location>
        <begin position="2123"/>
        <end position="2182"/>
    </location>
</feature>
<feature type="compositionally biased region" description="Basic and acidic residues" evidence="1">
    <location>
        <begin position="1668"/>
        <end position="1677"/>
    </location>
</feature>
<feature type="compositionally biased region" description="Low complexity" evidence="1">
    <location>
        <begin position="1259"/>
        <end position="1269"/>
    </location>
</feature>
<dbReference type="STRING" id="1408157.A0A1J7JMY6"/>
<feature type="compositionally biased region" description="Basic and acidic residues" evidence="1">
    <location>
        <begin position="579"/>
        <end position="589"/>
    </location>
</feature>
<feature type="compositionally biased region" description="Basic and acidic residues" evidence="1">
    <location>
        <begin position="478"/>
        <end position="501"/>
    </location>
</feature>
<feature type="compositionally biased region" description="Basic and acidic residues" evidence="1">
    <location>
        <begin position="1168"/>
        <end position="1179"/>
    </location>
</feature>
<feature type="compositionally biased region" description="Polar residues" evidence="1">
    <location>
        <begin position="1842"/>
        <end position="1853"/>
    </location>
</feature>
<feature type="compositionally biased region" description="Pro residues" evidence="1">
    <location>
        <begin position="1691"/>
        <end position="1700"/>
    </location>
</feature>
<name>A0A1J7JMY6_9PEZI</name>
<proteinExistence type="predicted"/>
<evidence type="ECO:0008006" key="4">
    <source>
        <dbReference type="Google" id="ProtNLM"/>
    </source>
</evidence>